<proteinExistence type="predicted"/>
<dbReference type="PANTHER" id="PTHR43646:SF2">
    <property type="entry name" value="GLYCOSYLTRANSFERASE 2-LIKE DOMAIN-CONTAINING PROTEIN"/>
    <property type="match status" value="1"/>
</dbReference>
<dbReference type="EMBL" id="CP017766">
    <property type="protein sequence ID" value="AUB55834.1"/>
    <property type="molecule type" value="Genomic_DNA"/>
</dbReference>
<dbReference type="SUPFAM" id="SSF53448">
    <property type="entry name" value="Nucleotide-diphospho-sugar transferases"/>
    <property type="match status" value="1"/>
</dbReference>
<dbReference type="PANTHER" id="PTHR43646">
    <property type="entry name" value="GLYCOSYLTRANSFERASE"/>
    <property type="match status" value="1"/>
</dbReference>
<dbReference type="AlphaFoldDB" id="A0A2H4VCL3"/>
<keyword evidence="4" id="KW-0808">Transferase</keyword>
<evidence type="ECO:0000313" key="7">
    <source>
        <dbReference type="EMBL" id="AUB55834.1"/>
    </source>
</evidence>
<dbReference type="SUPFAM" id="SSF53756">
    <property type="entry name" value="UDP-Glycosyltransferase/glycogen phosphorylase"/>
    <property type="match status" value="1"/>
</dbReference>
<organism evidence="7 8">
    <name type="scientific">Methanobacterium subterraneum</name>
    <dbReference type="NCBI Taxonomy" id="59277"/>
    <lineage>
        <taxon>Archaea</taxon>
        <taxon>Methanobacteriati</taxon>
        <taxon>Methanobacteriota</taxon>
        <taxon>Methanomada group</taxon>
        <taxon>Methanobacteria</taxon>
        <taxon>Methanobacteriales</taxon>
        <taxon>Methanobacteriaceae</taxon>
        <taxon>Methanobacterium</taxon>
    </lineage>
</organism>
<dbReference type="Gene3D" id="3.90.550.10">
    <property type="entry name" value="Spore Coat Polysaccharide Biosynthesis Protein SpsA, Chain A"/>
    <property type="match status" value="1"/>
</dbReference>
<evidence type="ECO:0000256" key="1">
    <source>
        <dbReference type="ARBA" id="ARBA00004236"/>
    </source>
</evidence>
<dbReference type="InterPro" id="IPR001173">
    <property type="entry name" value="Glyco_trans_2-like"/>
</dbReference>
<protein>
    <submittedName>
        <fullName evidence="7">Teichoic acid biosynthesis protein</fullName>
    </submittedName>
</protein>
<dbReference type="Gene3D" id="3.40.50.2000">
    <property type="entry name" value="Glycogen Phosphorylase B"/>
    <property type="match status" value="1"/>
</dbReference>
<dbReference type="Pfam" id="PF13528">
    <property type="entry name" value="Glyco_trans_1_3"/>
    <property type="match status" value="1"/>
</dbReference>
<evidence type="ECO:0000259" key="6">
    <source>
        <dbReference type="Pfam" id="PF00535"/>
    </source>
</evidence>
<dbReference type="GO" id="GO:0005886">
    <property type="term" value="C:plasma membrane"/>
    <property type="evidence" value="ECO:0007669"/>
    <property type="project" value="UniProtKB-SubCell"/>
</dbReference>
<evidence type="ECO:0000256" key="4">
    <source>
        <dbReference type="ARBA" id="ARBA00022679"/>
    </source>
</evidence>
<dbReference type="Proteomes" id="UP000232806">
    <property type="component" value="Chromosome"/>
</dbReference>
<feature type="domain" description="Glycosyltransferase 2-like" evidence="6">
    <location>
        <begin position="4"/>
        <end position="125"/>
    </location>
</feature>
<name>A0A2H4VCL3_9EURY</name>
<gene>
    <name evidence="7" type="ORF">BK007_07360</name>
</gene>
<dbReference type="OrthoDB" id="46222at2157"/>
<keyword evidence="3" id="KW-0328">Glycosyltransferase</keyword>
<dbReference type="InterPro" id="IPR005262">
    <property type="entry name" value="MJ1255-like"/>
</dbReference>
<accession>A0A2H4VCL3</accession>
<sequence length="583" mass="67273">MKLSIIIPTFNEENYLPHLLESIKRQDFSDYEVIVADAGSEDSTKDIAQEWGCKVVEGGLPAVGRNRGAEAARGEYLLFLDSDVILTRDYLELCLEEFQKRKLGIAITQIAPLSDTFLNKITHDLANFFMKRVENIKPHGAGCYGIITTRNLHYEVEGFDEDLDFGEDTDYIERIGAISQFKVLRSPKLLVSTRRLQEEGMRNVVLKYAKSTFYQFRGKQITAEDLDYTFGHPGQRRIIYSVCGEGMGHAIRGRVLLNHLTKNNEVHIFASDRAYDYLAAHFDHVYKIGGFNTVYEDNTVQNTKTFIKGMKDLPGDLKKSLRLMYSVAKAIKPQIIISDFEFYSNLLSKVLRVPLISLDNMHVLTQAELDVPRKFRTDRIAAESVVRSFIQMPTFYLITSYFYPPIKNPNKTKYFPPVLRDAIMELEPYNGEHVLVYQTSDSNERLMDILKEFDDEFIVYGFHRDERDENLLFKSFNEDEFFTDLSQARAVIANGGFTLISEALYLGKPVFSVPVKKQFEQTLNAIYLEKLGYGEFHEDVGREDIENFLSRLDEYRRNIHLTFSHDQNQSILKELDFLIDKCT</sequence>
<evidence type="ECO:0000256" key="5">
    <source>
        <dbReference type="ARBA" id="ARBA00023136"/>
    </source>
</evidence>
<dbReference type="NCBIfam" id="TIGR00661">
    <property type="entry name" value="MJ1255"/>
    <property type="match status" value="1"/>
</dbReference>
<dbReference type="GO" id="GO:0016757">
    <property type="term" value="F:glycosyltransferase activity"/>
    <property type="evidence" value="ECO:0007669"/>
    <property type="project" value="UniProtKB-KW"/>
</dbReference>
<evidence type="ECO:0000256" key="3">
    <source>
        <dbReference type="ARBA" id="ARBA00022676"/>
    </source>
</evidence>
<dbReference type="InterPro" id="IPR029044">
    <property type="entry name" value="Nucleotide-diphossugar_trans"/>
</dbReference>
<keyword evidence="5" id="KW-0472">Membrane</keyword>
<dbReference type="Pfam" id="PF00535">
    <property type="entry name" value="Glycos_transf_2"/>
    <property type="match status" value="1"/>
</dbReference>
<dbReference type="GeneID" id="35121402"/>
<evidence type="ECO:0000256" key="2">
    <source>
        <dbReference type="ARBA" id="ARBA00022475"/>
    </source>
</evidence>
<comment type="subcellular location">
    <subcellularLocation>
        <location evidence="1">Cell membrane</location>
    </subcellularLocation>
</comment>
<evidence type="ECO:0000313" key="8">
    <source>
        <dbReference type="Proteomes" id="UP000232806"/>
    </source>
</evidence>
<dbReference type="RefSeq" id="WP_100905812.1">
    <property type="nucleotide sequence ID" value="NZ_CP017766.1"/>
</dbReference>
<keyword evidence="2" id="KW-1003">Cell membrane</keyword>
<reference evidence="7 8" key="1">
    <citation type="submission" date="2016-10" db="EMBL/GenBank/DDBJ databases">
        <title>Comparative genomics between deep and shallow subseafloor isolates.</title>
        <authorList>
            <person name="Ishii S."/>
            <person name="Miller J.R."/>
            <person name="Sutton G."/>
            <person name="Suzuki S."/>
            <person name="Methe B."/>
            <person name="Inagaki F."/>
            <person name="Imachi H."/>
        </authorList>
    </citation>
    <scope>NUCLEOTIDE SEQUENCE [LARGE SCALE GENOMIC DNA]</scope>
    <source>
        <strain evidence="7 8">MO-MB1</strain>
    </source>
</reference>